<evidence type="ECO:0000313" key="3">
    <source>
        <dbReference type="Proteomes" id="UP000631114"/>
    </source>
</evidence>
<proteinExistence type="predicted"/>
<name>A0A835ITC0_9MAGN</name>
<evidence type="ECO:0000256" key="1">
    <source>
        <dbReference type="SAM" id="MobiDB-lite"/>
    </source>
</evidence>
<dbReference type="AlphaFoldDB" id="A0A835ITC0"/>
<gene>
    <name evidence="2" type="ORF">IFM89_031105</name>
</gene>
<comment type="caution">
    <text evidence="2">The sequence shown here is derived from an EMBL/GenBank/DDBJ whole genome shotgun (WGS) entry which is preliminary data.</text>
</comment>
<organism evidence="2 3">
    <name type="scientific">Coptis chinensis</name>
    <dbReference type="NCBI Taxonomy" id="261450"/>
    <lineage>
        <taxon>Eukaryota</taxon>
        <taxon>Viridiplantae</taxon>
        <taxon>Streptophyta</taxon>
        <taxon>Embryophyta</taxon>
        <taxon>Tracheophyta</taxon>
        <taxon>Spermatophyta</taxon>
        <taxon>Magnoliopsida</taxon>
        <taxon>Ranunculales</taxon>
        <taxon>Ranunculaceae</taxon>
        <taxon>Coptidoideae</taxon>
        <taxon>Coptis</taxon>
    </lineage>
</organism>
<reference evidence="2 3" key="1">
    <citation type="submission" date="2020-10" db="EMBL/GenBank/DDBJ databases">
        <title>The Coptis chinensis genome and diversification of protoberbering-type alkaloids.</title>
        <authorList>
            <person name="Wang B."/>
            <person name="Shu S."/>
            <person name="Song C."/>
            <person name="Liu Y."/>
        </authorList>
    </citation>
    <scope>NUCLEOTIDE SEQUENCE [LARGE SCALE GENOMIC DNA]</scope>
    <source>
        <strain evidence="2">HL-2020</strain>
        <tissue evidence="2">Leaf</tissue>
    </source>
</reference>
<evidence type="ECO:0000313" key="2">
    <source>
        <dbReference type="EMBL" id="KAF9622302.1"/>
    </source>
</evidence>
<feature type="compositionally biased region" description="Acidic residues" evidence="1">
    <location>
        <begin position="132"/>
        <end position="142"/>
    </location>
</feature>
<keyword evidence="3" id="KW-1185">Reference proteome</keyword>
<dbReference type="Proteomes" id="UP000631114">
    <property type="component" value="Unassembled WGS sequence"/>
</dbReference>
<protein>
    <submittedName>
        <fullName evidence="2">Uncharacterized protein</fullName>
    </submittedName>
</protein>
<feature type="compositionally biased region" description="Polar residues" evidence="1">
    <location>
        <begin position="195"/>
        <end position="212"/>
    </location>
</feature>
<accession>A0A835ITC0</accession>
<feature type="compositionally biased region" description="Basic residues" evidence="1">
    <location>
        <begin position="149"/>
        <end position="162"/>
    </location>
</feature>
<dbReference type="EMBL" id="JADFTS010000002">
    <property type="protein sequence ID" value="KAF9622302.1"/>
    <property type="molecule type" value="Genomic_DNA"/>
</dbReference>
<feature type="region of interest" description="Disordered" evidence="1">
    <location>
        <begin position="1"/>
        <end position="36"/>
    </location>
</feature>
<feature type="region of interest" description="Disordered" evidence="1">
    <location>
        <begin position="121"/>
        <end position="230"/>
    </location>
</feature>
<sequence>MPEKEPKLRRSALHGEEEEVQHKIPTSEAVNEKKTKTTPLPVNAAELHWRASQDCATGYYIMPPAHSPYDPYWGGMQIGMDGYMNVIAIGAKSDSLCAYGKSKMLELHKELEALDILEKKHPQGASQKNTLDIDDPPQDSYDDVQLRAPKLKQNRGSSKRKRGVIERNTRKKSVQSKQKGTEEENATMTQEHEQSNLNNFDVQNATQESLTHQPPMKPNHDGGISNVHQFSQDSSGFAHQTLWNSNQMSLMQQGIYPPAYMTGYPMMYGTDGASQVNRQQESDRPLFLTTDRDTNQSYIPSEGPVPMFYMPTNPGGPVRRLDFQDSSRA</sequence>